<dbReference type="Gene3D" id="3.40.50.2020">
    <property type="match status" value="1"/>
</dbReference>
<keyword evidence="3" id="KW-0808">Transferase</keyword>
<dbReference type="PANTHER" id="PTHR11608:SF0">
    <property type="entry name" value="BIFUNCTIONAL PROTEIN PYRR"/>
    <property type="match status" value="1"/>
</dbReference>
<evidence type="ECO:0000313" key="5">
    <source>
        <dbReference type="Proteomes" id="UP000636010"/>
    </source>
</evidence>
<evidence type="ECO:0000313" key="4">
    <source>
        <dbReference type="Proteomes" id="UP000240608"/>
    </source>
</evidence>
<accession>A0A2T4DRJ8</accession>
<dbReference type="Pfam" id="PF14681">
    <property type="entry name" value="UPRTase"/>
    <property type="match status" value="1"/>
</dbReference>
<reference evidence="2" key="4">
    <citation type="submission" date="2024-05" db="EMBL/GenBank/DDBJ databases">
        <authorList>
            <person name="Sun Q."/>
            <person name="Zhou Y."/>
        </authorList>
    </citation>
    <scope>NUCLEOTIDE SEQUENCE</scope>
    <source>
        <strain evidence="2">CGMCC 1.10832</strain>
    </source>
</reference>
<keyword evidence="5" id="KW-1185">Reference proteome</keyword>
<dbReference type="NCBIfam" id="NF001097">
    <property type="entry name" value="PRK00129.1"/>
    <property type="match status" value="1"/>
</dbReference>
<dbReference type="SUPFAM" id="SSF53271">
    <property type="entry name" value="PRTase-like"/>
    <property type="match status" value="1"/>
</dbReference>
<reference evidence="2" key="1">
    <citation type="journal article" date="2014" name="Int. J. Syst. Evol. Microbiol.">
        <title>Complete genome of a new Firmicutes species belonging to the dominant human colonic microbiota ('Ruminococcus bicirculans') reveals two chromosomes and a selective capacity to utilize plant glucans.</title>
        <authorList>
            <consortium name="NISC Comparative Sequencing Program"/>
            <person name="Wegmann U."/>
            <person name="Louis P."/>
            <person name="Goesmann A."/>
            <person name="Henrissat B."/>
            <person name="Duncan S.H."/>
            <person name="Flint H.J."/>
        </authorList>
    </citation>
    <scope>NUCLEOTIDE SEQUENCE</scope>
    <source>
        <strain evidence="2">CGMCC 1.10832</strain>
    </source>
</reference>
<evidence type="ECO:0000313" key="2">
    <source>
        <dbReference type="EMBL" id="GGC39632.1"/>
    </source>
</evidence>
<feature type="domain" description="Phosphoribosyltransferase" evidence="1">
    <location>
        <begin position="8"/>
        <end position="212"/>
    </location>
</feature>
<dbReference type="EMBL" id="BMEC01000008">
    <property type="protein sequence ID" value="GGC39632.1"/>
    <property type="molecule type" value="Genomic_DNA"/>
</dbReference>
<gene>
    <name evidence="2" type="primary">upp</name>
    <name evidence="3" type="ORF">C9994_07345</name>
    <name evidence="2" type="ORF">GCM10011506_26430</name>
</gene>
<proteinExistence type="predicted"/>
<dbReference type="CDD" id="cd06223">
    <property type="entry name" value="PRTases_typeI"/>
    <property type="match status" value="1"/>
</dbReference>
<dbReference type="EMBL" id="PYVU01000051">
    <property type="protein sequence ID" value="PTB96435.1"/>
    <property type="molecule type" value="Genomic_DNA"/>
</dbReference>
<dbReference type="RefSeq" id="WP_188464184.1">
    <property type="nucleotide sequence ID" value="NZ_BAABHU010000008.1"/>
</dbReference>
<evidence type="ECO:0000259" key="1">
    <source>
        <dbReference type="Pfam" id="PF14681"/>
    </source>
</evidence>
<comment type="caution">
    <text evidence="3">The sequence shown here is derived from an EMBL/GenBank/DDBJ whole genome shotgun (WGS) entry which is preliminary data.</text>
</comment>
<reference evidence="3 4" key="2">
    <citation type="submission" date="2018-03" db="EMBL/GenBank/DDBJ databases">
        <title>Cross-interface Injection: A General Nanoliter Liquid Handling Method Applied to Single Cells Genome Amplification Automated Nanoliter Liquid Handling Applied to Single Cell Multiple Displacement Amplification.</title>
        <authorList>
            <person name="Yun J."/>
            <person name="Xu P."/>
            <person name="Xu J."/>
            <person name="Dai X."/>
            <person name="Wang Y."/>
            <person name="Zheng X."/>
            <person name="Cao C."/>
            <person name="Yi Q."/>
            <person name="Zhu Y."/>
            <person name="Wang L."/>
            <person name="Dong Z."/>
            <person name="Huang Y."/>
            <person name="Huang L."/>
            <person name="Du W."/>
        </authorList>
    </citation>
    <scope>NUCLEOTIDE SEQUENCE [LARGE SCALE GENOMIC DNA]</scope>
    <source>
        <strain evidence="3 4">Z-D1-2</strain>
    </source>
</reference>
<keyword evidence="3" id="KW-0328">Glycosyltransferase</keyword>
<dbReference type="InterPro" id="IPR029057">
    <property type="entry name" value="PRTase-like"/>
</dbReference>
<dbReference type="PANTHER" id="PTHR11608">
    <property type="entry name" value="BIFUNCTIONAL PROTEIN PYRR"/>
    <property type="match status" value="1"/>
</dbReference>
<protein>
    <submittedName>
        <fullName evidence="3">Uracil phosphoribosyltransferase</fullName>
    </submittedName>
</protein>
<name>A0A2T4DRJ8_9BACT</name>
<dbReference type="Proteomes" id="UP000240608">
    <property type="component" value="Unassembled WGS sequence"/>
</dbReference>
<evidence type="ECO:0000313" key="3">
    <source>
        <dbReference type="EMBL" id="PTB96435.1"/>
    </source>
</evidence>
<dbReference type="Proteomes" id="UP000636010">
    <property type="component" value="Unassembled WGS sequence"/>
</dbReference>
<dbReference type="GO" id="GO:0016757">
    <property type="term" value="F:glycosyltransferase activity"/>
    <property type="evidence" value="ECO:0007669"/>
    <property type="project" value="UniProtKB-KW"/>
</dbReference>
<sequence length="217" mass="24470">MFIANKENSILNHFLAELREVDIQKDRQRFRRNLERVAEVLAYEISKTLYFQTREIQTPLQKTAIQLLHDFPVIISVMRAGLPFHQGFLNIFDHSDSGFLGAYRKHNDTDDDFSIFLGYQALPPIDSKIVLLVDPMLATGKSMVRAIESILQAGSPEHFILASAIATPEAVAYLEKNLTINYSVFIGAMDERLNDKAYILPGLGDAGDLSFGNKNEH</sequence>
<dbReference type="InterPro" id="IPR050137">
    <property type="entry name" value="PyrR_bifunctional"/>
</dbReference>
<organism evidence="3 4">
    <name type="scientific">Marivirga lumbricoides</name>
    <dbReference type="NCBI Taxonomy" id="1046115"/>
    <lineage>
        <taxon>Bacteria</taxon>
        <taxon>Pseudomonadati</taxon>
        <taxon>Bacteroidota</taxon>
        <taxon>Cytophagia</taxon>
        <taxon>Cytophagales</taxon>
        <taxon>Marivirgaceae</taxon>
        <taxon>Marivirga</taxon>
    </lineage>
</organism>
<dbReference type="InterPro" id="IPR000836">
    <property type="entry name" value="PRTase_dom"/>
</dbReference>
<reference evidence="5" key="3">
    <citation type="journal article" date="2019" name="Int. J. Syst. Evol. Microbiol.">
        <title>The Global Catalogue of Microorganisms (GCM) 10K type strain sequencing project: providing services to taxonomists for standard genome sequencing and annotation.</title>
        <authorList>
            <consortium name="The Broad Institute Genomics Platform"/>
            <consortium name="The Broad Institute Genome Sequencing Center for Infectious Disease"/>
            <person name="Wu L."/>
            <person name="Ma J."/>
        </authorList>
    </citation>
    <scope>NUCLEOTIDE SEQUENCE [LARGE SCALE GENOMIC DNA]</scope>
    <source>
        <strain evidence="5">CGMCC 1.10832</strain>
    </source>
</reference>
<dbReference type="AlphaFoldDB" id="A0A2T4DRJ8"/>